<proteinExistence type="predicted"/>
<dbReference type="OrthoDB" id="9965942at2"/>
<dbReference type="AlphaFoldDB" id="A0A366M5W5"/>
<accession>A0A366M5W5</accession>
<comment type="caution">
    <text evidence="1">The sequence shown here is derived from an EMBL/GenBank/DDBJ whole genome shotgun (WGS) entry which is preliminary data.</text>
</comment>
<name>A0A366M5W5_9ACTN</name>
<sequence length="83" mass="8837">MNDWEAGPDAAREGLAPPRWVDARVSLLFGPHAEVATPFHPVADPLRVPAVELAAMLGLVVASLPGRRFRAAVDGERITAVQS</sequence>
<keyword evidence="2" id="KW-1185">Reference proteome</keyword>
<evidence type="ECO:0000313" key="2">
    <source>
        <dbReference type="Proteomes" id="UP000253303"/>
    </source>
</evidence>
<protein>
    <submittedName>
        <fullName evidence="1">Uncharacterized protein</fullName>
    </submittedName>
</protein>
<dbReference type="Proteomes" id="UP000253303">
    <property type="component" value="Unassembled WGS sequence"/>
</dbReference>
<evidence type="ECO:0000313" key="1">
    <source>
        <dbReference type="EMBL" id="RBQ21586.1"/>
    </source>
</evidence>
<organism evidence="1 2">
    <name type="scientific">Spongiactinospora rosea</name>
    <dbReference type="NCBI Taxonomy" id="2248750"/>
    <lineage>
        <taxon>Bacteria</taxon>
        <taxon>Bacillati</taxon>
        <taxon>Actinomycetota</taxon>
        <taxon>Actinomycetes</taxon>
        <taxon>Streptosporangiales</taxon>
        <taxon>Streptosporangiaceae</taxon>
        <taxon>Spongiactinospora</taxon>
    </lineage>
</organism>
<dbReference type="EMBL" id="QMEY01000001">
    <property type="protein sequence ID" value="RBQ21586.1"/>
    <property type="molecule type" value="Genomic_DNA"/>
</dbReference>
<reference evidence="1 2" key="1">
    <citation type="submission" date="2018-06" db="EMBL/GenBank/DDBJ databases">
        <title>Sphaerisporangium craniellae sp. nov., isolated from a marine sponge in the South China Sea.</title>
        <authorList>
            <person name="Li L."/>
        </authorList>
    </citation>
    <scope>NUCLEOTIDE SEQUENCE [LARGE SCALE GENOMIC DNA]</scope>
    <source>
        <strain evidence="1 2">LHW63015</strain>
    </source>
</reference>
<dbReference type="RefSeq" id="WP_113978346.1">
    <property type="nucleotide sequence ID" value="NZ_QMEY01000001.1"/>
</dbReference>
<gene>
    <name evidence="1" type="ORF">DP939_02425</name>
</gene>